<evidence type="ECO:0000256" key="9">
    <source>
        <dbReference type="ARBA" id="ARBA00022741"/>
    </source>
</evidence>
<name>A0A1D3L189_9EURY</name>
<organism evidence="17 18">
    <name type="scientific">Methanobacterium congolense</name>
    <dbReference type="NCBI Taxonomy" id="118062"/>
    <lineage>
        <taxon>Archaea</taxon>
        <taxon>Methanobacteriati</taxon>
        <taxon>Methanobacteriota</taxon>
        <taxon>Methanomada group</taxon>
        <taxon>Methanobacteria</taxon>
        <taxon>Methanobacteriales</taxon>
        <taxon>Methanobacteriaceae</taxon>
        <taxon>Methanobacterium</taxon>
    </lineage>
</organism>
<keyword evidence="7 14" id="KW-0028">Amino-acid biosynthesis</keyword>
<evidence type="ECO:0000256" key="14">
    <source>
        <dbReference type="HAMAP-Rule" id="MF_00370"/>
    </source>
</evidence>
<gene>
    <name evidence="14 17" type="primary">aroK</name>
    <name evidence="17" type="ORF">MCBB_0754</name>
</gene>
<evidence type="ECO:0000256" key="8">
    <source>
        <dbReference type="ARBA" id="ARBA00022679"/>
    </source>
</evidence>
<evidence type="ECO:0000256" key="7">
    <source>
        <dbReference type="ARBA" id="ARBA00022605"/>
    </source>
</evidence>
<dbReference type="HAMAP" id="MF_00370">
    <property type="entry name" value="Shik_kinase_arch"/>
    <property type="match status" value="1"/>
</dbReference>
<dbReference type="KEGG" id="mcub:MCBB_0754"/>
<evidence type="ECO:0000256" key="5">
    <source>
        <dbReference type="ARBA" id="ARBA00013853"/>
    </source>
</evidence>
<dbReference type="InterPro" id="IPR020568">
    <property type="entry name" value="Ribosomal_Su5_D2-typ_SF"/>
</dbReference>
<dbReference type="PANTHER" id="PTHR20861">
    <property type="entry name" value="HOMOSERINE/4-DIPHOSPHOCYTIDYL-2-C-METHYL-D-ERYTHRITOL KINASE"/>
    <property type="match status" value="1"/>
</dbReference>
<evidence type="ECO:0000256" key="4">
    <source>
        <dbReference type="ARBA" id="ARBA00012154"/>
    </source>
</evidence>
<dbReference type="STRING" id="118062.MCBB_0754"/>
<dbReference type="AlphaFoldDB" id="A0A1D3L189"/>
<keyword evidence="6 14" id="KW-0963">Cytoplasm</keyword>
<dbReference type="NCBIfam" id="TIGR01920">
    <property type="entry name" value="Shik_kin_archae"/>
    <property type="match status" value="1"/>
</dbReference>
<dbReference type="GO" id="GO:0004765">
    <property type="term" value="F:shikimate kinase activity"/>
    <property type="evidence" value="ECO:0007669"/>
    <property type="project" value="UniProtKB-UniRule"/>
</dbReference>
<comment type="pathway">
    <text evidence="2 14">Metabolic intermediate biosynthesis; chorismate biosynthesis; chorismate from D-erythrose 4-phosphate and phosphoenolpyruvate: step 5/7.</text>
</comment>
<keyword evidence="8 14" id="KW-0808">Transferase</keyword>
<comment type="catalytic activity">
    <reaction evidence="13 14">
        <text>shikimate + ATP = 3-phosphoshikimate + ADP + H(+)</text>
        <dbReference type="Rhea" id="RHEA:13121"/>
        <dbReference type="ChEBI" id="CHEBI:15378"/>
        <dbReference type="ChEBI" id="CHEBI:30616"/>
        <dbReference type="ChEBI" id="CHEBI:36208"/>
        <dbReference type="ChEBI" id="CHEBI:145989"/>
        <dbReference type="ChEBI" id="CHEBI:456216"/>
        <dbReference type="EC" id="2.7.1.71"/>
    </reaction>
</comment>
<dbReference type="PANTHER" id="PTHR20861:SF3">
    <property type="entry name" value="SHIKIMATE KINASE"/>
    <property type="match status" value="1"/>
</dbReference>
<dbReference type="UniPathway" id="UPA00053">
    <property type="reaction ID" value="UER00088"/>
</dbReference>
<dbReference type="PIRSF" id="PIRSF005758">
    <property type="entry name" value="Shikimt_kin_arch"/>
    <property type="match status" value="1"/>
</dbReference>
<evidence type="ECO:0000256" key="10">
    <source>
        <dbReference type="ARBA" id="ARBA00022777"/>
    </source>
</evidence>
<dbReference type="PROSITE" id="PS00627">
    <property type="entry name" value="GHMP_KINASES_ATP"/>
    <property type="match status" value="1"/>
</dbReference>
<evidence type="ECO:0000313" key="18">
    <source>
        <dbReference type="Proteomes" id="UP000094707"/>
    </source>
</evidence>
<keyword evidence="10 14" id="KW-0418">Kinase</keyword>
<evidence type="ECO:0000256" key="13">
    <source>
        <dbReference type="ARBA" id="ARBA00048567"/>
    </source>
</evidence>
<dbReference type="InterPro" id="IPR014721">
    <property type="entry name" value="Ribsml_uS5_D2-typ_fold_subgr"/>
</dbReference>
<feature type="domain" description="GHMP kinase C-terminal" evidence="16">
    <location>
        <begin position="253"/>
        <end position="289"/>
    </location>
</feature>
<accession>A0A1D3L189</accession>
<sequence>MVMLLNTKVRSPGSATVINAISTGYGSAFGIKLYVNAEVKFKGPKSSILCETDSFVDTKLMELCVEKVIERFGILRIGGELKYLDLQTGVSVKTTSTLPAASGLSSSSATSNAVVMATARAIMNEYGFELEDAGLNELDLLNLAIDASLEAGVTITGAFDDASASFFGGLTVTDNMKRKILQKKNMEEQNILIHMPDRKSPTAKSDVGRMKLLAPWVKMAFDEALNGRIYSALTLNGLLYCSALGFDSNIALDALDAGAVAAGLSGTGPSFVAVANNRNADKVEESWSSYPGRVIRTGVDNEGTKVVRSG</sequence>
<feature type="domain" description="GHMP kinase N-terminal" evidence="15">
    <location>
        <begin position="82"/>
        <end position="169"/>
    </location>
</feature>
<dbReference type="Gene3D" id="3.30.230.10">
    <property type="match status" value="1"/>
</dbReference>
<dbReference type="GO" id="GO:0008652">
    <property type="term" value="P:amino acid biosynthetic process"/>
    <property type="evidence" value="ECO:0007669"/>
    <property type="project" value="UniProtKB-KW"/>
</dbReference>
<evidence type="ECO:0000313" key="17">
    <source>
        <dbReference type="EMBL" id="SCG85325.1"/>
    </source>
</evidence>
<dbReference type="GO" id="GO:0005524">
    <property type="term" value="F:ATP binding"/>
    <property type="evidence" value="ECO:0007669"/>
    <property type="project" value="UniProtKB-UniRule"/>
</dbReference>
<reference evidence="17 18" key="1">
    <citation type="submission" date="2016-08" db="EMBL/GenBank/DDBJ databases">
        <authorList>
            <person name="Seilhamer J.J."/>
        </authorList>
    </citation>
    <scope>NUCLEOTIDE SEQUENCE [LARGE SCALE GENOMIC DNA]</scope>
    <source>
        <strain evidence="17">Buetzberg</strain>
    </source>
</reference>
<dbReference type="Pfam" id="PF08544">
    <property type="entry name" value="GHMP_kinases_C"/>
    <property type="match status" value="1"/>
</dbReference>
<evidence type="ECO:0000259" key="16">
    <source>
        <dbReference type="Pfam" id="PF08544"/>
    </source>
</evidence>
<keyword evidence="12 14" id="KW-0057">Aromatic amino acid biosynthesis</keyword>
<evidence type="ECO:0000256" key="3">
    <source>
        <dbReference type="ARBA" id="ARBA00010202"/>
    </source>
</evidence>
<keyword evidence="11 14" id="KW-0067">ATP-binding</keyword>
<keyword evidence="9 14" id="KW-0547">Nucleotide-binding</keyword>
<evidence type="ECO:0000256" key="11">
    <source>
        <dbReference type="ARBA" id="ARBA00022840"/>
    </source>
</evidence>
<dbReference type="InterPro" id="IPR006204">
    <property type="entry name" value="GHMP_kinase_N_dom"/>
</dbReference>
<dbReference type="PATRIC" id="fig|129848.4.peg.759"/>
<dbReference type="InterPro" id="IPR013750">
    <property type="entry name" value="GHMP_kinase_C_dom"/>
</dbReference>
<dbReference type="InterPro" id="IPR036554">
    <property type="entry name" value="GHMP_kinase_C_sf"/>
</dbReference>
<evidence type="ECO:0000256" key="12">
    <source>
        <dbReference type="ARBA" id="ARBA00023141"/>
    </source>
</evidence>
<comment type="subcellular location">
    <subcellularLocation>
        <location evidence="1 14">Cytoplasm</location>
    </subcellularLocation>
</comment>
<dbReference type="SUPFAM" id="SSF55060">
    <property type="entry name" value="GHMP Kinase, C-terminal domain"/>
    <property type="match status" value="1"/>
</dbReference>
<keyword evidence="18" id="KW-1185">Reference proteome</keyword>
<dbReference type="GO" id="GO:0009423">
    <property type="term" value="P:chorismate biosynthetic process"/>
    <property type="evidence" value="ECO:0007669"/>
    <property type="project" value="UniProtKB-UniRule"/>
</dbReference>
<evidence type="ECO:0000259" key="15">
    <source>
        <dbReference type="Pfam" id="PF00288"/>
    </source>
</evidence>
<dbReference type="InterPro" id="IPR010189">
    <property type="entry name" value="SK_arc"/>
</dbReference>
<dbReference type="GO" id="GO:0005737">
    <property type="term" value="C:cytoplasm"/>
    <property type="evidence" value="ECO:0007669"/>
    <property type="project" value="UniProtKB-SubCell"/>
</dbReference>
<dbReference type="GO" id="GO:0009073">
    <property type="term" value="P:aromatic amino acid family biosynthetic process"/>
    <property type="evidence" value="ECO:0007669"/>
    <property type="project" value="UniProtKB-KW"/>
</dbReference>
<protein>
    <recommendedName>
        <fullName evidence="5 14">Shikimate kinase</fullName>
        <shortName evidence="14">SK</shortName>
        <ecNumber evidence="4 14">2.7.1.71</ecNumber>
    </recommendedName>
</protein>
<dbReference type="Gene3D" id="3.30.70.890">
    <property type="entry name" value="GHMP kinase, C-terminal domain"/>
    <property type="match status" value="1"/>
</dbReference>
<feature type="binding site" evidence="14">
    <location>
        <begin position="99"/>
        <end position="109"/>
    </location>
    <ligand>
        <name>ATP</name>
        <dbReference type="ChEBI" id="CHEBI:30616"/>
    </ligand>
</feature>
<evidence type="ECO:0000256" key="2">
    <source>
        <dbReference type="ARBA" id="ARBA00004842"/>
    </source>
</evidence>
<dbReference type="Pfam" id="PF00288">
    <property type="entry name" value="GHMP_kinases_N"/>
    <property type="match status" value="1"/>
</dbReference>
<dbReference type="Proteomes" id="UP000094707">
    <property type="component" value="Chromosome I"/>
</dbReference>
<dbReference type="SUPFAM" id="SSF54211">
    <property type="entry name" value="Ribosomal protein S5 domain 2-like"/>
    <property type="match status" value="1"/>
</dbReference>
<proteinExistence type="inferred from homology"/>
<comment type="similarity">
    <text evidence="3 14">Belongs to the GHMP kinase family. Archaeal shikimate kinase subfamily.</text>
</comment>
<evidence type="ECO:0000256" key="6">
    <source>
        <dbReference type="ARBA" id="ARBA00022490"/>
    </source>
</evidence>
<dbReference type="EMBL" id="LT607756">
    <property type="protein sequence ID" value="SCG85325.1"/>
    <property type="molecule type" value="Genomic_DNA"/>
</dbReference>
<dbReference type="InterPro" id="IPR006203">
    <property type="entry name" value="GHMP_knse_ATP-bd_CS"/>
</dbReference>
<evidence type="ECO:0000256" key="1">
    <source>
        <dbReference type="ARBA" id="ARBA00004496"/>
    </source>
</evidence>
<dbReference type="EC" id="2.7.1.71" evidence="4 14"/>